<dbReference type="SUPFAM" id="SSF46785">
    <property type="entry name" value="Winged helix' DNA-binding domain"/>
    <property type="match status" value="1"/>
</dbReference>
<evidence type="ECO:0000259" key="4">
    <source>
        <dbReference type="Pfam" id="PF23282"/>
    </source>
</evidence>
<evidence type="ECO:0000256" key="1">
    <source>
        <dbReference type="ARBA" id="ARBA00022614"/>
    </source>
</evidence>
<evidence type="ECO:0000256" key="2">
    <source>
        <dbReference type="ARBA" id="ARBA00022737"/>
    </source>
</evidence>
<evidence type="ECO:0000313" key="6">
    <source>
        <dbReference type="Proteomes" id="UP000607653"/>
    </source>
</evidence>
<feature type="domain" description="Disease resistance protein Roq1-like winged-helix" evidence="4">
    <location>
        <begin position="293"/>
        <end position="364"/>
    </location>
</feature>
<dbReference type="InterPro" id="IPR058192">
    <property type="entry name" value="WHD_ROQ1-like"/>
</dbReference>
<dbReference type="Proteomes" id="UP000607653">
    <property type="component" value="Unassembled WGS sequence"/>
</dbReference>
<organism evidence="5 6">
    <name type="scientific">Nelumbo nucifera</name>
    <name type="common">Sacred lotus</name>
    <dbReference type="NCBI Taxonomy" id="4432"/>
    <lineage>
        <taxon>Eukaryota</taxon>
        <taxon>Viridiplantae</taxon>
        <taxon>Streptophyta</taxon>
        <taxon>Embryophyta</taxon>
        <taxon>Tracheophyta</taxon>
        <taxon>Spermatophyta</taxon>
        <taxon>Magnoliopsida</taxon>
        <taxon>Proteales</taxon>
        <taxon>Nelumbonaceae</taxon>
        <taxon>Nelumbo</taxon>
    </lineage>
</organism>
<evidence type="ECO:0000259" key="3">
    <source>
        <dbReference type="Pfam" id="PF00931"/>
    </source>
</evidence>
<name>A0A822ZME5_NELNU</name>
<dbReference type="EMBL" id="DUZY01000007">
    <property type="protein sequence ID" value="DAD46077.1"/>
    <property type="molecule type" value="Genomic_DNA"/>
</dbReference>
<dbReference type="InterPro" id="IPR044974">
    <property type="entry name" value="Disease_R_plants"/>
</dbReference>
<dbReference type="Pfam" id="PF23282">
    <property type="entry name" value="WHD_ROQ1"/>
    <property type="match status" value="1"/>
</dbReference>
<dbReference type="Pfam" id="PF00931">
    <property type="entry name" value="NB-ARC"/>
    <property type="match status" value="1"/>
</dbReference>
<keyword evidence="2" id="KW-0677">Repeat</keyword>
<accession>A0A822ZME5</accession>
<dbReference type="PRINTS" id="PR00364">
    <property type="entry name" value="DISEASERSIST"/>
</dbReference>
<reference evidence="5 6" key="1">
    <citation type="journal article" date="2020" name="Mol. Biol. Evol.">
        <title>Distinct Expression and Methylation Patterns for Genes with Different Fates following a Single Whole-Genome Duplication in Flowering Plants.</title>
        <authorList>
            <person name="Shi T."/>
            <person name="Rahmani R.S."/>
            <person name="Gugger P.F."/>
            <person name="Wang M."/>
            <person name="Li H."/>
            <person name="Zhang Y."/>
            <person name="Li Z."/>
            <person name="Wang Q."/>
            <person name="Van de Peer Y."/>
            <person name="Marchal K."/>
            <person name="Chen J."/>
        </authorList>
    </citation>
    <scope>NUCLEOTIDE SEQUENCE [LARGE SCALE GENOMIC DNA]</scope>
    <source>
        <tissue evidence="5">Leaf</tissue>
    </source>
</reference>
<evidence type="ECO:0000313" key="5">
    <source>
        <dbReference type="EMBL" id="DAD46077.1"/>
    </source>
</evidence>
<keyword evidence="6" id="KW-1185">Reference proteome</keyword>
<feature type="domain" description="NB-ARC" evidence="3">
    <location>
        <begin position="66"/>
        <end position="225"/>
    </location>
</feature>
<dbReference type="InterPro" id="IPR027417">
    <property type="entry name" value="P-loop_NTPase"/>
</dbReference>
<dbReference type="InterPro" id="IPR042197">
    <property type="entry name" value="Apaf_helical"/>
</dbReference>
<dbReference type="SUPFAM" id="SSF52540">
    <property type="entry name" value="P-loop containing nucleoside triphosphate hydrolases"/>
    <property type="match status" value="1"/>
</dbReference>
<evidence type="ECO:0008006" key="7">
    <source>
        <dbReference type="Google" id="ProtNLM"/>
    </source>
</evidence>
<dbReference type="PANTHER" id="PTHR11017">
    <property type="entry name" value="LEUCINE-RICH REPEAT-CONTAINING PROTEIN"/>
    <property type="match status" value="1"/>
</dbReference>
<comment type="caution">
    <text evidence="5">The sequence shown here is derived from an EMBL/GenBank/DDBJ whole genome shotgun (WGS) entry which is preliminary data.</text>
</comment>
<dbReference type="InterPro" id="IPR036388">
    <property type="entry name" value="WH-like_DNA-bd_sf"/>
</dbReference>
<dbReference type="GO" id="GO:0043531">
    <property type="term" value="F:ADP binding"/>
    <property type="evidence" value="ECO:0007669"/>
    <property type="project" value="InterPro"/>
</dbReference>
<keyword evidence="1" id="KW-0433">Leucine-rich repeat</keyword>
<dbReference type="Gene3D" id="1.10.10.10">
    <property type="entry name" value="Winged helix-like DNA-binding domain superfamily/Winged helix DNA-binding domain"/>
    <property type="match status" value="1"/>
</dbReference>
<dbReference type="InterPro" id="IPR036390">
    <property type="entry name" value="WH_DNA-bd_sf"/>
</dbReference>
<protein>
    <recommendedName>
        <fullName evidence="7">TMV resistance protein N-like</fullName>
    </recommendedName>
</protein>
<dbReference type="Gene3D" id="3.40.50.300">
    <property type="entry name" value="P-loop containing nucleotide triphosphate hydrolases"/>
    <property type="match status" value="1"/>
</dbReference>
<dbReference type="PANTHER" id="PTHR11017:SF271">
    <property type="entry name" value="DISEASE RESISTANCE PROTEIN (TIR-NBS-LRR CLASS) FAMILY"/>
    <property type="match status" value="1"/>
</dbReference>
<gene>
    <name evidence="5" type="ORF">HUJ06_004307</name>
</gene>
<sequence>MYISSQLVSCLWGHFVIIICRHQPKFIKIIVEEVLAKLSKTLLDVATYPVGLDSRVNDMTSLLNIQSHDVRIIGIFGMGGIGKTTIAKAVYNLIFRKFDGSSFLANVRENSKKPNGLVHLQVQLLFNILMEEDLEIRNIEEGINLIKGRLHNKRVLIVLDDVNQHIQLNALARNRNCFGVGSRIIITTRDEHLLNVLQVDEKYKVKELSHDESIELFCWHAFRKDHPLEDYVELSSCIAGYAGGLPLAIEVLGSFLFDKRSIPVWRSALEKLKRIPRNQIQKKLKISFDGLDDQEKDIFLDIACFFVGMDKDYVTKILDGCDFSSENGISILVRKSLLTINKENELRMHDLLRDMGREIVRNESPKEPGKRSRLWFHEDVYNILMKHVVQNLCIYYFMHVGLL</sequence>
<dbReference type="GO" id="GO:0006952">
    <property type="term" value="P:defense response"/>
    <property type="evidence" value="ECO:0007669"/>
    <property type="project" value="InterPro"/>
</dbReference>
<proteinExistence type="predicted"/>
<dbReference type="Gene3D" id="1.10.8.430">
    <property type="entry name" value="Helical domain of apoptotic protease-activating factors"/>
    <property type="match status" value="1"/>
</dbReference>
<dbReference type="InterPro" id="IPR002182">
    <property type="entry name" value="NB-ARC"/>
</dbReference>
<dbReference type="AlphaFoldDB" id="A0A822ZME5"/>